<dbReference type="PANTHER" id="PTHR34371">
    <property type="entry name" value="OS01G0551000 PROTEIN"/>
    <property type="match status" value="1"/>
</dbReference>
<protein>
    <submittedName>
        <fullName evidence="1">(rape) hypothetical protein</fullName>
    </submittedName>
</protein>
<dbReference type="AlphaFoldDB" id="A0A817B807"/>
<dbReference type="Pfam" id="PF05097">
    <property type="entry name" value="DUF688"/>
    <property type="match status" value="1"/>
</dbReference>
<dbReference type="InterPro" id="IPR007789">
    <property type="entry name" value="DUF688"/>
</dbReference>
<organism evidence="1">
    <name type="scientific">Brassica napus</name>
    <name type="common">Rape</name>
    <dbReference type="NCBI Taxonomy" id="3708"/>
    <lineage>
        <taxon>Eukaryota</taxon>
        <taxon>Viridiplantae</taxon>
        <taxon>Streptophyta</taxon>
        <taxon>Embryophyta</taxon>
        <taxon>Tracheophyta</taxon>
        <taxon>Spermatophyta</taxon>
        <taxon>Magnoliopsida</taxon>
        <taxon>eudicotyledons</taxon>
        <taxon>Gunneridae</taxon>
        <taxon>Pentapetalae</taxon>
        <taxon>rosids</taxon>
        <taxon>malvids</taxon>
        <taxon>Brassicales</taxon>
        <taxon>Brassicaceae</taxon>
        <taxon>Brassiceae</taxon>
        <taxon>Brassica</taxon>
    </lineage>
</organism>
<gene>
    <name evidence="1" type="ORF">DARMORV10_A04P34440.1</name>
</gene>
<dbReference type="EMBL" id="HG994358">
    <property type="protein sequence ID" value="CAF2303835.1"/>
    <property type="molecule type" value="Genomic_DNA"/>
</dbReference>
<name>A0A817B807_BRANA</name>
<dbReference type="Proteomes" id="UP001295469">
    <property type="component" value="Chromosome A04"/>
</dbReference>
<accession>A0A817B807</accession>
<sequence length="230" mass="25731">MGEEKAKLALVLAAKSRSLLYTSSPATPCVFASPIHTLASVPFCWEDQPGKPKNPLLPFSYPKCLELPPRLLLPGEFTQMPLPERKHGLFGFMKRKGRGEVVVRGSHVFPSEKERAGEINNMKIMKFSRSGSFHGDGFWVKQSFFICDVVFTSLFSYILGLIGGNAGKFMQRVEASNAMEEQEYEKQKSLSICSTALQDKQCSSFDLPIEDQVDVKELLLRVYVRLAISS</sequence>
<evidence type="ECO:0000313" key="1">
    <source>
        <dbReference type="EMBL" id="CAF2303835.1"/>
    </source>
</evidence>
<proteinExistence type="predicted"/>
<reference evidence="1" key="1">
    <citation type="submission" date="2021-01" db="EMBL/GenBank/DDBJ databases">
        <authorList>
            <consortium name="Genoscope - CEA"/>
            <person name="William W."/>
        </authorList>
    </citation>
    <scope>NUCLEOTIDE SEQUENCE</scope>
</reference>
<dbReference type="PANTHER" id="PTHR34371:SF8">
    <property type="entry name" value="(RAPE) HYPOTHETICAL PROTEIN"/>
    <property type="match status" value="1"/>
</dbReference>